<evidence type="ECO:0000256" key="1">
    <source>
        <dbReference type="SAM" id="MobiDB-lite"/>
    </source>
</evidence>
<dbReference type="KEGG" id="vg:29122687"/>
<evidence type="ECO:0000313" key="2">
    <source>
        <dbReference type="EMBL" id="AMO43194.1"/>
    </source>
</evidence>
<sequence>MEIPNITSPNINIREIDIPHVVTATENYTSIPLAPPVVVNIGVPIVDVPGCVEAHEAKNKSKTVGSDDQRGLVTYCDAGVPSYNPINFEPNQIVPTRPSGVDTRRKEKPEPPGQVELPQAAPPATAKIDCPTASQQAKEPVGTYIEGFRKKVTDYQLIGNECVQITEPVPIPQQIIAGLPAPGVVTTTATIAVVATASALMAKPLADILLKVIKPTVKKVMKKIAKIRGKQEEILSVVERRDLQRERTQAIRALRSVLKPKG</sequence>
<proteinExistence type="predicted"/>
<reference evidence="2 3" key="1">
    <citation type="submission" date="2016-01" db="EMBL/GenBank/DDBJ databases">
        <title>The genomic content and context of auxiliary metabolic genes in marine cyanophages.</title>
        <authorList>
            <person name="Marston M.F."/>
            <person name="Martiny J.B.H."/>
            <person name="Crummett L.T."/>
        </authorList>
    </citation>
    <scope>NUCLEOTIDE SEQUENCE [LARGE SCALE GENOMIC DNA]</scope>
    <source>
        <strain evidence="2">RW_108_0702</strain>
    </source>
</reference>
<feature type="region of interest" description="Disordered" evidence="1">
    <location>
        <begin position="90"/>
        <end position="134"/>
    </location>
</feature>
<keyword evidence="3" id="KW-1185">Reference proteome</keyword>
<dbReference type="Proteomes" id="UP000203157">
    <property type="component" value="Segment"/>
</dbReference>
<dbReference type="OrthoDB" id="9638at10239"/>
<dbReference type="RefSeq" id="YP_009301687.1">
    <property type="nucleotide sequence ID" value="NC_031235.1"/>
</dbReference>
<dbReference type="EMBL" id="KU594606">
    <property type="protein sequence ID" value="AMO43194.1"/>
    <property type="molecule type" value="Genomic_DNA"/>
</dbReference>
<protein>
    <submittedName>
        <fullName evidence="2">Uncharacterized protein</fullName>
    </submittedName>
</protein>
<evidence type="ECO:0000313" key="3">
    <source>
        <dbReference type="Proteomes" id="UP000203157"/>
    </source>
</evidence>
<organism evidence="2 3">
    <name type="scientific">Cyanophage S-RIM32</name>
    <dbReference type="NCBI Taxonomy" id="1278479"/>
    <lineage>
        <taxon>Viruses</taxon>
        <taxon>Duplodnaviria</taxon>
        <taxon>Heunggongvirae</taxon>
        <taxon>Uroviricota</taxon>
        <taxon>Caudoviricetes</taxon>
        <taxon>Pantevenvirales</taxon>
        <taxon>Kyanoviridae</taxon>
        <taxon>Bristolvirus</taxon>
        <taxon>Bristolvirus rhodeisland</taxon>
    </lineage>
</organism>
<accession>A0A127KM89</accession>
<dbReference type="GeneID" id="29122687"/>
<name>A0A127KM89_9CAUD</name>
<gene>
    <name evidence="2" type="ORF">R1080702_185</name>
</gene>